<evidence type="ECO:0008006" key="3">
    <source>
        <dbReference type="Google" id="ProtNLM"/>
    </source>
</evidence>
<dbReference type="AlphaFoldDB" id="A0A078BA05"/>
<accession>A0A078BA05</accession>
<keyword evidence="2" id="KW-1185">Reference proteome</keyword>
<protein>
    <recommendedName>
        <fullName evidence="3">LITAF domain-containing protein</fullName>
    </recommendedName>
</protein>
<reference evidence="1 2" key="1">
    <citation type="submission" date="2014-06" db="EMBL/GenBank/DDBJ databases">
        <authorList>
            <person name="Swart Estienne"/>
        </authorList>
    </citation>
    <scope>NUCLEOTIDE SEQUENCE [LARGE SCALE GENOMIC DNA]</scope>
    <source>
        <strain evidence="1 2">130c</strain>
    </source>
</reference>
<evidence type="ECO:0000313" key="1">
    <source>
        <dbReference type="EMBL" id="CDW91340.1"/>
    </source>
</evidence>
<organism evidence="1 2">
    <name type="scientific">Stylonychia lemnae</name>
    <name type="common">Ciliate</name>
    <dbReference type="NCBI Taxonomy" id="5949"/>
    <lineage>
        <taxon>Eukaryota</taxon>
        <taxon>Sar</taxon>
        <taxon>Alveolata</taxon>
        <taxon>Ciliophora</taxon>
        <taxon>Intramacronucleata</taxon>
        <taxon>Spirotrichea</taxon>
        <taxon>Stichotrichia</taxon>
        <taxon>Sporadotrichida</taxon>
        <taxon>Oxytrichidae</taxon>
        <taxon>Stylonychinae</taxon>
        <taxon>Stylonychia</taxon>
    </lineage>
</organism>
<gene>
    <name evidence="1" type="primary">Contig13877.g14814</name>
    <name evidence="1" type="ORF">STYLEM_20494</name>
</gene>
<evidence type="ECO:0000313" key="2">
    <source>
        <dbReference type="Proteomes" id="UP000039865"/>
    </source>
</evidence>
<proteinExistence type="predicted"/>
<dbReference type="EMBL" id="CCKQ01019319">
    <property type="protein sequence ID" value="CDW91340.1"/>
    <property type="molecule type" value="Genomic_DNA"/>
</dbReference>
<name>A0A078BA05_STYLE</name>
<dbReference type="InParanoid" id="A0A078BA05"/>
<dbReference type="Proteomes" id="UP000039865">
    <property type="component" value="Unassembled WGS sequence"/>
</dbReference>
<sequence>MSSGAPMPAIIYVGTNGEVAACPKCNQNVMIKTRKWSRFTSLMVCMACCCALFSDYSWEKEMQCLGCGHDEKV</sequence>